<dbReference type="CDD" id="cd11010">
    <property type="entry name" value="S1-P1_nuclease"/>
    <property type="match status" value="1"/>
</dbReference>
<feature type="chain" id="PRO_5046024434" description="S1/P1 Nuclease" evidence="7">
    <location>
        <begin position="23"/>
        <end position="299"/>
    </location>
</feature>
<evidence type="ECO:0008006" key="10">
    <source>
        <dbReference type="Google" id="ProtNLM"/>
    </source>
</evidence>
<keyword evidence="1" id="KW-0540">Nuclease</keyword>
<keyword evidence="2" id="KW-0479">Metal-binding</keyword>
<evidence type="ECO:0000256" key="1">
    <source>
        <dbReference type="ARBA" id="ARBA00022722"/>
    </source>
</evidence>
<evidence type="ECO:0000256" key="5">
    <source>
        <dbReference type="ARBA" id="ARBA00023157"/>
    </source>
</evidence>
<dbReference type="InterPro" id="IPR008947">
    <property type="entry name" value="PLipase_C/P1_nuclease_dom_sf"/>
</dbReference>
<evidence type="ECO:0000256" key="3">
    <source>
        <dbReference type="ARBA" id="ARBA00022759"/>
    </source>
</evidence>
<dbReference type="InterPro" id="IPR003154">
    <property type="entry name" value="S1/P1nuclease"/>
</dbReference>
<evidence type="ECO:0000256" key="6">
    <source>
        <dbReference type="ARBA" id="ARBA00023180"/>
    </source>
</evidence>
<keyword evidence="5" id="KW-1015">Disulfide bond</keyword>
<proteinExistence type="predicted"/>
<keyword evidence="4" id="KW-0378">Hydrolase</keyword>
<dbReference type="RefSeq" id="WP_284244812.1">
    <property type="nucleotide sequence ID" value="NZ_BSST01000001.1"/>
</dbReference>
<protein>
    <recommendedName>
        <fullName evidence="10">S1/P1 Nuclease</fullName>
    </recommendedName>
</protein>
<sequence>MKRRLSLLLLLSISILSTPSWALGKLGHQLVCQLSFELLPPANQQKVIQLLATLPVKDQAAINRYNHQPKNQIISFADSCTWADAIKREDSFARFKSWHYLNVAREHTGINENSCEKDCLTQAISYHQQQLIKAQDKYEKVAALMFLSHWLGDIHQPLHVSFASDLGGNKNKVIPAVGRCGNLHWYWDECLLYPLNKPEENFDYSTFKHSLYRGLKTALSTAPVKQWRHSTIIDWANESLTIVRSDALQYCHNSGEVCQSNQDQTIKLTNDYHLKYQALLKQRMMQAAVRLSEVLNNSL</sequence>
<evidence type="ECO:0000256" key="2">
    <source>
        <dbReference type="ARBA" id="ARBA00022723"/>
    </source>
</evidence>
<dbReference type="EMBL" id="BSST01000001">
    <property type="protein sequence ID" value="GLX78935.1"/>
    <property type="molecule type" value="Genomic_DNA"/>
</dbReference>
<dbReference type="PANTHER" id="PTHR33146:SF26">
    <property type="entry name" value="ENDONUCLEASE 4"/>
    <property type="match status" value="1"/>
</dbReference>
<keyword evidence="7" id="KW-0732">Signal</keyword>
<feature type="signal peptide" evidence="7">
    <location>
        <begin position="1"/>
        <end position="22"/>
    </location>
</feature>
<organism evidence="8 9">
    <name type="scientific">Thalassotalea insulae</name>
    <dbReference type="NCBI Taxonomy" id="2056778"/>
    <lineage>
        <taxon>Bacteria</taxon>
        <taxon>Pseudomonadati</taxon>
        <taxon>Pseudomonadota</taxon>
        <taxon>Gammaproteobacteria</taxon>
        <taxon>Alteromonadales</taxon>
        <taxon>Colwelliaceae</taxon>
        <taxon>Thalassotalea</taxon>
    </lineage>
</organism>
<keyword evidence="9" id="KW-1185">Reference proteome</keyword>
<evidence type="ECO:0000313" key="9">
    <source>
        <dbReference type="Proteomes" id="UP001157186"/>
    </source>
</evidence>
<dbReference type="PANTHER" id="PTHR33146">
    <property type="entry name" value="ENDONUCLEASE 4"/>
    <property type="match status" value="1"/>
</dbReference>
<name>A0ABQ6GW44_9GAMM</name>
<gene>
    <name evidence="8" type="ORF">tinsulaeT_22750</name>
</gene>
<dbReference type="Pfam" id="PF02265">
    <property type="entry name" value="S1-P1_nuclease"/>
    <property type="match status" value="1"/>
</dbReference>
<dbReference type="SUPFAM" id="SSF48537">
    <property type="entry name" value="Phospholipase C/P1 nuclease"/>
    <property type="match status" value="1"/>
</dbReference>
<dbReference type="Gene3D" id="1.10.575.10">
    <property type="entry name" value="P1 Nuclease"/>
    <property type="match status" value="1"/>
</dbReference>
<keyword evidence="3" id="KW-0255">Endonuclease</keyword>
<evidence type="ECO:0000313" key="8">
    <source>
        <dbReference type="EMBL" id="GLX78935.1"/>
    </source>
</evidence>
<comment type="caution">
    <text evidence="8">The sequence shown here is derived from an EMBL/GenBank/DDBJ whole genome shotgun (WGS) entry which is preliminary data.</text>
</comment>
<evidence type="ECO:0000256" key="7">
    <source>
        <dbReference type="SAM" id="SignalP"/>
    </source>
</evidence>
<dbReference type="Proteomes" id="UP001157186">
    <property type="component" value="Unassembled WGS sequence"/>
</dbReference>
<accession>A0ABQ6GW44</accession>
<keyword evidence="6" id="KW-0325">Glycoprotein</keyword>
<reference evidence="8 9" key="1">
    <citation type="submission" date="2023-03" db="EMBL/GenBank/DDBJ databases">
        <title>Draft genome sequence of Thalassotalea insulae KCTC 62186T.</title>
        <authorList>
            <person name="Sawabe T."/>
        </authorList>
    </citation>
    <scope>NUCLEOTIDE SEQUENCE [LARGE SCALE GENOMIC DNA]</scope>
    <source>
        <strain evidence="8 9">KCTC 62186</strain>
    </source>
</reference>
<evidence type="ECO:0000256" key="4">
    <source>
        <dbReference type="ARBA" id="ARBA00022801"/>
    </source>
</evidence>